<organism evidence="1 2">
    <name type="scientific">Filimonas zeae</name>
    <dbReference type="NCBI Taxonomy" id="1737353"/>
    <lineage>
        <taxon>Bacteria</taxon>
        <taxon>Pseudomonadati</taxon>
        <taxon>Bacteroidota</taxon>
        <taxon>Chitinophagia</taxon>
        <taxon>Chitinophagales</taxon>
        <taxon>Chitinophagaceae</taxon>
        <taxon>Filimonas</taxon>
    </lineage>
</organism>
<dbReference type="AlphaFoldDB" id="A0A917MTP9"/>
<accession>A0A917MTP9</accession>
<evidence type="ECO:0000313" key="1">
    <source>
        <dbReference type="EMBL" id="GGH63568.1"/>
    </source>
</evidence>
<reference evidence="1" key="1">
    <citation type="journal article" date="2014" name="Int. J. Syst. Evol. Microbiol.">
        <title>Complete genome sequence of Corynebacterium casei LMG S-19264T (=DSM 44701T), isolated from a smear-ripened cheese.</title>
        <authorList>
            <consortium name="US DOE Joint Genome Institute (JGI-PGF)"/>
            <person name="Walter F."/>
            <person name="Albersmeier A."/>
            <person name="Kalinowski J."/>
            <person name="Ruckert C."/>
        </authorList>
    </citation>
    <scope>NUCLEOTIDE SEQUENCE</scope>
    <source>
        <strain evidence="1">CGMCC 1.15290</strain>
    </source>
</reference>
<sequence>MNENYLLWWLTEKGVKNLPRQLWKLQTAFILIVTKPLNMNIRIPNPCHEDWNQMQPEEQGRYCGVCSKTVMDFTDWEPDAIMAWLQERQGQKVCGRFTAAQVNGGEEPAEVNWPRQIALSALSWCKKVAAVIVVVFSVMASSCNDKTPETGKKPEPARKVSDTDLTGVVLTPFTEVKDSGVQDPGPPTTFVCPPFAPPVVTMGTPAVVVPDPPEPMIVGELAVPDTMVPLLPPPPPPVEIDSAITRPLVMPTGVKQHSDSLPVNGLKRIP</sequence>
<evidence type="ECO:0000313" key="2">
    <source>
        <dbReference type="Proteomes" id="UP000627292"/>
    </source>
</evidence>
<comment type="caution">
    <text evidence="1">The sequence shown here is derived from an EMBL/GenBank/DDBJ whole genome shotgun (WGS) entry which is preliminary data.</text>
</comment>
<keyword evidence="2" id="KW-1185">Reference proteome</keyword>
<dbReference type="Proteomes" id="UP000627292">
    <property type="component" value="Unassembled WGS sequence"/>
</dbReference>
<name>A0A917MTP9_9BACT</name>
<gene>
    <name evidence="1" type="ORF">GCM10011379_14620</name>
</gene>
<protein>
    <submittedName>
        <fullName evidence="1">Uncharacterized protein</fullName>
    </submittedName>
</protein>
<proteinExistence type="predicted"/>
<dbReference type="EMBL" id="BMIB01000002">
    <property type="protein sequence ID" value="GGH63568.1"/>
    <property type="molecule type" value="Genomic_DNA"/>
</dbReference>
<reference evidence="1" key="2">
    <citation type="submission" date="2020-09" db="EMBL/GenBank/DDBJ databases">
        <authorList>
            <person name="Sun Q."/>
            <person name="Zhou Y."/>
        </authorList>
    </citation>
    <scope>NUCLEOTIDE SEQUENCE</scope>
    <source>
        <strain evidence="1">CGMCC 1.15290</strain>
    </source>
</reference>